<feature type="compositionally biased region" description="Basic and acidic residues" evidence="1">
    <location>
        <begin position="388"/>
        <end position="407"/>
    </location>
</feature>
<feature type="compositionally biased region" description="Basic residues" evidence="1">
    <location>
        <begin position="462"/>
        <end position="482"/>
    </location>
</feature>
<feature type="compositionally biased region" description="Pro residues" evidence="1">
    <location>
        <begin position="269"/>
        <end position="296"/>
    </location>
</feature>
<feature type="compositionally biased region" description="Gly residues" evidence="1">
    <location>
        <begin position="208"/>
        <end position="235"/>
    </location>
</feature>
<name>A0A4U1F9V9_MONMO</name>
<evidence type="ECO:0000256" key="1">
    <source>
        <dbReference type="SAM" id="MobiDB-lite"/>
    </source>
</evidence>
<feature type="compositionally biased region" description="Low complexity" evidence="1">
    <location>
        <begin position="410"/>
        <end position="427"/>
    </location>
</feature>
<proteinExistence type="predicted"/>
<protein>
    <submittedName>
        <fullName evidence="2">Uncharacterized protein</fullName>
    </submittedName>
</protein>
<evidence type="ECO:0000313" key="3">
    <source>
        <dbReference type="Proteomes" id="UP000308365"/>
    </source>
</evidence>
<feature type="compositionally biased region" description="Basic residues" evidence="1">
    <location>
        <begin position="367"/>
        <end position="376"/>
    </location>
</feature>
<gene>
    <name evidence="2" type="ORF">EI555_012883</name>
</gene>
<comment type="caution">
    <text evidence="2">The sequence shown here is derived from an EMBL/GenBank/DDBJ whole genome shotgun (WGS) entry which is preliminary data.</text>
</comment>
<dbReference type="AlphaFoldDB" id="A0A4U1F9V9"/>
<reference evidence="3" key="1">
    <citation type="journal article" date="2019" name="IScience">
        <title>Narwhal Genome Reveals Long-Term Low Genetic Diversity despite Current Large Abundance Size.</title>
        <authorList>
            <person name="Westbury M.V."/>
            <person name="Petersen B."/>
            <person name="Garde E."/>
            <person name="Heide-Jorgensen M.P."/>
            <person name="Lorenzen E.D."/>
        </authorList>
    </citation>
    <scope>NUCLEOTIDE SEQUENCE [LARGE SCALE GENOMIC DNA]</scope>
</reference>
<dbReference type="Proteomes" id="UP000308365">
    <property type="component" value="Unassembled WGS sequence"/>
</dbReference>
<feature type="compositionally biased region" description="Low complexity" evidence="1">
    <location>
        <begin position="173"/>
        <end position="204"/>
    </location>
</feature>
<evidence type="ECO:0000313" key="2">
    <source>
        <dbReference type="EMBL" id="TKC46234.1"/>
    </source>
</evidence>
<organism evidence="2 3">
    <name type="scientific">Monodon monoceros</name>
    <name type="common">Narwhal</name>
    <name type="synonym">Ceratodon monodon</name>
    <dbReference type="NCBI Taxonomy" id="40151"/>
    <lineage>
        <taxon>Eukaryota</taxon>
        <taxon>Metazoa</taxon>
        <taxon>Chordata</taxon>
        <taxon>Craniata</taxon>
        <taxon>Vertebrata</taxon>
        <taxon>Euteleostomi</taxon>
        <taxon>Mammalia</taxon>
        <taxon>Eutheria</taxon>
        <taxon>Laurasiatheria</taxon>
        <taxon>Artiodactyla</taxon>
        <taxon>Whippomorpha</taxon>
        <taxon>Cetacea</taxon>
        <taxon>Odontoceti</taxon>
        <taxon>Monodontidae</taxon>
        <taxon>Monodon</taxon>
    </lineage>
</organism>
<dbReference type="EMBL" id="RWIC01000283">
    <property type="protein sequence ID" value="TKC46234.1"/>
    <property type="molecule type" value="Genomic_DNA"/>
</dbReference>
<feature type="compositionally biased region" description="Basic and acidic residues" evidence="1">
    <location>
        <begin position="83"/>
        <end position="100"/>
    </location>
</feature>
<sequence length="523" mass="53094">MQLIPDWEFAGVVQLENEGSKELKFSEKNIQGQPRCWNKLCAGAAGHPGWRERSLRSRWLPRSRPWGTAAKTGRLPAGLSRPRPTDRESPRRATPDDSRRPAAFPIGAAGLKRNTNTCPQPVRSLPSGSEAAGRCPLSARQPCARKGGAFRGRSSLPGSTRRRGRGRARAPDRGLPTSAGSRRRAAPAAPSSRPARAARGGADVRAAEGGGGGGRGGGGGGGREPGKRGGGWAGGGEERDLRSAAPPPGAGGPESDRVTAGAGGAAASDPPPGGAQPRPGPAPFPPRAASPPQPPPPRERSAAHPAPAAEPGSRVGVGRPVRAAPGPRGGHCSRSPGGAAPPPSELGCPDMKAPGPRASEGGEPGRSRRCCRRHRRGPELGLVPEAGRPGRPEGLHCHGAGEGEGRRRGPLPAGAGPSGLIPDAAVRPPGPGVAGPRRGLALPPSRKGPARPPSGAADGGRRPRSRPGTRRARPVAGRRRRVPLPAGDCGAGGKALRPGNGKPPPPGARPGLAARPRRGPELG</sequence>
<feature type="region of interest" description="Disordered" evidence="1">
    <location>
        <begin position="62"/>
        <end position="523"/>
    </location>
</feature>
<accession>A0A4U1F9V9</accession>